<dbReference type="EMBL" id="JACHMO010000001">
    <property type="protein sequence ID" value="MBB5801495.1"/>
    <property type="molecule type" value="Genomic_DNA"/>
</dbReference>
<evidence type="ECO:0000313" key="2">
    <source>
        <dbReference type="EMBL" id="MBB5801495.1"/>
    </source>
</evidence>
<dbReference type="RefSeq" id="WP_184917392.1">
    <property type="nucleotide sequence ID" value="NZ_JACHMO010000001.1"/>
</dbReference>
<evidence type="ECO:0000256" key="1">
    <source>
        <dbReference type="SAM" id="MobiDB-lite"/>
    </source>
</evidence>
<name>A0A7W9HFZ9_9PSEU</name>
<feature type="region of interest" description="Disordered" evidence="1">
    <location>
        <begin position="77"/>
        <end position="99"/>
    </location>
</feature>
<proteinExistence type="predicted"/>
<comment type="caution">
    <text evidence="2">The sequence shown here is derived from an EMBL/GenBank/DDBJ whole genome shotgun (WGS) entry which is preliminary data.</text>
</comment>
<gene>
    <name evidence="2" type="ORF">F4560_001263</name>
</gene>
<accession>A0A7W9HFZ9</accession>
<dbReference type="AlphaFoldDB" id="A0A7W9HFZ9"/>
<organism evidence="2 3">
    <name type="scientific">Saccharothrix ecbatanensis</name>
    <dbReference type="NCBI Taxonomy" id="1105145"/>
    <lineage>
        <taxon>Bacteria</taxon>
        <taxon>Bacillati</taxon>
        <taxon>Actinomycetota</taxon>
        <taxon>Actinomycetes</taxon>
        <taxon>Pseudonocardiales</taxon>
        <taxon>Pseudonocardiaceae</taxon>
        <taxon>Saccharothrix</taxon>
    </lineage>
</organism>
<keyword evidence="3" id="KW-1185">Reference proteome</keyword>
<reference evidence="2 3" key="1">
    <citation type="submission" date="2020-08" db="EMBL/GenBank/DDBJ databases">
        <title>Sequencing the genomes of 1000 actinobacteria strains.</title>
        <authorList>
            <person name="Klenk H.-P."/>
        </authorList>
    </citation>
    <scope>NUCLEOTIDE SEQUENCE [LARGE SCALE GENOMIC DNA]</scope>
    <source>
        <strain evidence="2 3">DSM 45486</strain>
    </source>
</reference>
<evidence type="ECO:0000313" key="3">
    <source>
        <dbReference type="Proteomes" id="UP000552097"/>
    </source>
</evidence>
<protein>
    <submittedName>
        <fullName evidence="2">Uncharacterized protein</fullName>
    </submittedName>
</protein>
<sequence>MRREHVELHFSGIEGFDPASSPQNVDDMAGFTVIDSGGNWIRIFPPPHTAKPVTVPSRLAKAMENAAVQWPWRMPSCSRPAAAPWPPRPVVQGQSGVQG</sequence>
<dbReference type="Proteomes" id="UP000552097">
    <property type="component" value="Unassembled WGS sequence"/>
</dbReference>